<dbReference type="EMBL" id="JRES01001432">
    <property type="protein sequence ID" value="KNC22946.1"/>
    <property type="molecule type" value="Genomic_DNA"/>
</dbReference>
<organism evidence="1 2">
    <name type="scientific">Lucilia cuprina</name>
    <name type="common">Green bottle fly</name>
    <name type="synonym">Australian sheep blowfly</name>
    <dbReference type="NCBI Taxonomy" id="7375"/>
    <lineage>
        <taxon>Eukaryota</taxon>
        <taxon>Metazoa</taxon>
        <taxon>Ecdysozoa</taxon>
        <taxon>Arthropoda</taxon>
        <taxon>Hexapoda</taxon>
        <taxon>Insecta</taxon>
        <taxon>Pterygota</taxon>
        <taxon>Neoptera</taxon>
        <taxon>Endopterygota</taxon>
        <taxon>Diptera</taxon>
        <taxon>Brachycera</taxon>
        <taxon>Muscomorpha</taxon>
        <taxon>Oestroidea</taxon>
        <taxon>Calliphoridae</taxon>
        <taxon>Luciliinae</taxon>
        <taxon>Lucilia</taxon>
    </lineage>
</organism>
<proteinExistence type="predicted"/>
<evidence type="ECO:0000313" key="1">
    <source>
        <dbReference type="EMBL" id="KNC22946.1"/>
    </source>
</evidence>
<dbReference type="AlphaFoldDB" id="A0A0L0BSF9"/>
<evidence type="ECO:0000313" key="2">
    <source>
        <dbReference type="Proteomes" id="UP000037069"/>
    </source>
</evidence>
<reference evidence="1 2" key="1">
    <citation type="journal article" date="2015" name="Nat. Commun.">
        <title>Lucilia cuprina genome unlocks parasitic fly biology to underpin future interventions.</title>
        <authorList>
            <person name="Anstead C.A."/>
            <person name="Korhonen P.K."/>
            <person name="Young N.D."/>
            <person name="Hall R.S."/>
            <person name="Jex A.R."/>
            <person name="Murali S.C."/>
            <person name="Hughes D.S."/>
            <person name="Lee S.F."/>
            <person name="Perry T."/>
            <person name="Stroehlein A.J."/>
            <person name="Ansell B.R."/>
            <person name="Breugelmans B."/>
            <person name="Hofmann A."/>
            <person name="Qu J."/>
            <person name="Dugan S."/>
            <person name="Lee S.L."/>
            <person name="Chao H."/>
            <person name="Dinh H."/>
            <person name="Han Y."/>
            <person name="Doddapaneni H.V."/>
            <person name="Worley K.C."/>
            <person name="Muzny D.M."/>
            <person name="Ioannidis P."/>
            <person name="Waterhouse R.M."/>
            <person name="Zdobnov E.M."/>
            <person name="James P.J."/>
            <person name="Bagnall N.H."/>
            <person name="Kotze A.C."/>
            <person name="Gibbs R.A."/>
            <person name="Richards S."/>
            <person name="Batterham P."/>
            <person name="Gasser R.B."/>
        </authorList>
    </citation>
    <scope>NUCLEOTIDE SEQUENCE [LARGE SCALE GENOMIC DNA]</scope>
    <source>
        <strain evidence="1 2">LS</strain>
        <tissue evidence="1">Full body</tissue>
    </source>
</reference>
<dbReference type="OrthoDB" id="8066146at2759"/>
<protein>
    <submittedName>
        <fullName evidence="1">Uncharacterized protein</fullName>
    </submittedName>
</protein>
<name>A0A0L0BSF9_LUCCU</name>
<gene>
    <name evidence="1" type="ORF">FF38_03153</name>
</gene>
<dbReference type="Proteomes" id="UP000037069">
    <property type="component" value="Unassembled WGS sequence"/>
</dbReference>
<keyword evidence="2" id="KW-1185">Reference proteome</keyword>
<accession>A0A0L0BSF9</accession>
<sequence length="239" mass="26704">MKNQDYLRHGDIITISDDESILQDPTEEDMPSSQVTVRSEMSLLTEAETGGYDPDEQLSCSQTTEVWMEARIDRYIRRRPKYRQYIAQLCVTWTVEASDSEGEDPDPLVEFPVSPKRMALMDGCASPPREEEAQDPLLPTDGDELLLSGFEEDALSLGDIITPPRTSPSPPVSAEPDFPLEVDGEQQLPAEIMIEIAAAVEKRKKVCFRRDVGEKSYRIRVSASGNVTVRCLPGRKKGV</sequence>
<comment type="caution">
    <text evidence="1">The sequence shown here is derived from an EMBL/GenBank/DDBJ whole genome shotgun (WGS) entry which is preliminary data.</text>
</comment>